<reference evidence="1" key="2">
    <citation type="submission" date="2014-03" db="EMBL/GenBank/DDBJ databases">
        <authorList>
            <person name="Urmite Genomes"/>
        </authorList>
    </citation>
    <scope>NUCLEOTIDE SEQUENCE</scope>
    <source>
        <strain evidence="1">DSM 44829</strain>
    </source>
</reference>
<dbReference type="EMBL" id="CCBB010000001">
    <property type="protein sequence ID" value="CDO06401.1"/>
    <property type="molecule type" value="Genomic_DNA"/>
</dbReference>
<dbReference type="AlphaFoldDB" id="W9AUX4"/>
<comment type="caution">
    <text evidence="1">The sequence shown here is derived from an EMBL/GenBank/DDBJ whole genome shotgun (WGS) entry which is preliminary data.</text>
</comment>
<dbReference type="PROSITE" id="PS51257">
    <property type="entry name" value="PROKAR_LIPOPROTEIN"/>
    <property type="match status" value="1"/>
</dbReference>
<protein>
    <submittedName>
        <fullName evidence="1">Uncharacterized protein</fullName>
    </submittedName>
</protein>
<evidence type="ECO:0000313" key="1">
    <source>
        <dbReference type="EMBL" id="CDO06401.1"/>
    </source>
</evidence>
<organism evidence="1 2">
    <name type="scientific">Mycolicibacterium cosmeticum</name>
    <dbReference type="NCBI Taxonomy" id="258533"/>
    <lineage>
        <taxon>Bacteria</taxon>
        <taxon>Bacillati</taxon>
        <taxon>Actinomycetota</taxon>
        <taxon>Actinomycetes</taxon>
        <taxon>Mycobacteriales</taxon>
        <taxon>Mycobacteriaceae</taxon>
        <taxon>Mycolicibacterium</taxon>
    </lineage>
</organism>
<accession>W9AUX4</accession>
<reference evidence="1" key="1">
    <citation type="submission" date="2014-03" db="EMBL/GenBank/DDBJ databases">
        <title>Draft Genome Sequence of Mycobacterium cosmeticum DSM 44829.</title>
        <authorList>
            <person name="Croce O."/>
            <person name="Robert C."/>
            <person name="Raoult D."/>
            <person name="Drancourt M."/>
        </authorList>
    </citation>
    <scope>NUCLEOTIDE SEQUENCE [LARGE SCALE GENOMIC DNA]</scope>
    <source>
        <strain evidence="1">DSM 44829</strain>
    </source>
</reference>
<sequence length="34" mass="3597">MRTTFAALLAAAIFAVLHYFVPLTCLPLSIGCTA</sequence>
<dbReference type="STRING" id="258533.BN977_01189"/>
<keyword evidence="2" id="KW-1185">Reference proteome</keyword>
<evidence type="ECO:0000313" key="2">
    <source>
        <dbReference type="Proteomes" id="UP000028870"/>
    </source>
</evidence>
<gene>
    <name evidence="1" type="ORF">BN977_01189</name>
</gene>
<proteinExistence type="predicted"/>
<dbReference type="Proteomes" id="UP000028870">
    <property type="component" value="Unassembled WGS sequence"/>
</dbReference>
<name>W9AUX4_MYCCO</name>